<evidence type="ECO:0000313" key="3">
    <source>
        <dbReference type="Proteomes" id="UP000270581"/>
    </source>
</evidence>
<protein>
    <submittedName>
        <fullName evidence="2">DUF192 domain-containing protein</fullName>
    </submittedName>
</protein>
<evidence type="ECO:0000256" key="1">
    <source>
        <dbReference type="SAM" id="MobiDB-lite"/>
    </source>
</evidence>
<reference evidence="2 3" key="1">
    <citation type="submission" date="2018-11" db="EMBL/GenBank/DDBJ databases">
        <title>Genome sequences of Natronomonas sp. CBA1133.</title>
        <authorList>
            <person name="Roh S.W."/>
            <person name="Cha I.-T."/>
        </authorList>
    </citation>
    <scope>NUCLEOTIDE SEQUENCE [LARGE SCALE GENOMIC DNA]</scope>
    <source>
        <strain evidence="2 3">CBA1133</strain>
    </source>
</reference>
<dbReference type="AlphaFoldDB" id="A0AAJ4UV95"/>
<feature type="region of interest" description="Disordered" evidence="1">
    <location>
        <begin position="99"/>
        <end position="123"/>
    </location>
</feature>
<dbReference type="Proteomes" id="UP000270581">
    <property type="component" value="Unassembled WGS sequence"/>
</dbReference>
<accession>A0AAJ4UV95</accession>
<dbReference type="Pfam" id="PF02643">
    <property type="entry name" value="DUF192"/>
    <property type="match status" value="1"/>
</dbReference>
<dbReference type="EMBL" id="RJJC01000001">
    <property type="protein sequence ID" value="RNJ25733.1"/>
    <property type="molecule type" value="Genomic_DNA"/>
</dbReference>
<dbReference type="PANTHER" id="PTHR37953">
    <property type="entry name" value="UPF0127 PROTEIN MJ1496"/>
    <property type="match status" value="1"/>
</dbReference>
<name>A0AAJ4UV95_9EURY</name>
<keyword evidence="3" id="KW-1185">Reference proteome</keyword>
<dbReference type="InterPro" id="IPR038695">
    <property type="entry name" value="Saro_0823-like_sf"/>
</dbReference>
<sequence length="123" mass="13182">MQVVHEASGEPIATTVDVADGLLARARGLMFRRSIPDDYALVFEFTGQSTRHLHMVCVPFDIDAVWLTDGVVQRVKRLPAWTGRGSAVADTVIELPAGAADGVEPGDRVTVAQAGESRSSHVQ</sequence>
<dbReference type="InterPro" id="IPR003795">
    <property type="entry name" value="DUF192"/>
</dbReference>
<proteinExistence type="predicted"/>
<gene>
    <name evidence="2" type="ORF">Nmn1133_02860</name>
</gene>
<dbReference type="PANTHER" id="PTHR37953:SF1">
    <property type="entry name" value="UPF0127 PROTEIN MJ1496"/>
    <property type="match status" value="1"/>
</dbReference>
<dbReference type="Gene3D" id="2.60.120.1140">
    <property type="entry name" value="Protein of unknown function DUF192"/>
    <property type="match status" value="1"/>
</dbReference>
<evidence type="ECO:0000313" key="2">
    <source>
        <dbReference type="EMBL" id="RNJ25733.1"/>
    </source>
</evidence>
<organism evidence="2 3">
    <name type="scientific">Halosegnis longus</name>
    <dbReference type="NCBI Taxonomy" id="2216012"/>
    <lineage>
        <taxon>Archaea</taxon>
        <taxon>Methanobacteriati</taxon>
        <taxon>Methanobacteriota</taxon>
        <taxon>Stenosarchaea group</taxon>
        <taxon>Halobacteria</taxon>
        <taxon>Halobacteriales</taxon>
        <taxon>Natronomonadaceae</taxon>
        <taxon>Halosegnis</taxon>
    </lineage>
</organism>
<dbReference type="RefSeq" id="WP_075938005.1">
    <property type="nucleotide sequence ID" value="NZ_BDJH01000002.1"/>
</dbReference>
<comment type="caution">
    <text evidence="2">The sequence shown here is derived from an EMBL/GenBank/DDBJ whole genome shotgun (WGS) entry which is preliminary data.</text>
</comment>